<organism evidence="3 4">
    <name type="scientific">Daphnia galeata</name>
    <dbReference type="NCBI Taxonomy" id="27404"/>
    <lineage>
        <taxon>Eukaryota</taxon>
        <taxon>Metazoa</taxon>
        <taxon>Ecdysozoa</taxon>
        <taxon>Arthropoda</taxon>
        <taxon>Crustacea</taxon>
        <taxon>Branchiopoda</taxon>
        <taxon>Diplostraca</taxon>
        <taxon>Cladocera</taxon>
        <taxon>Anomopoda</taxon>
        <taxon>Daphniidae</taxon>
        <taxon>Daphnia</taxon>
    </lineage>
</organism>
<dbReference type="EMBL" id="CAKKLH010000290">
    <property type="protein sequence ID" value="CAH0109095.1"/>
    <property type="molecule type" value="Genomic_DNA"/>
</dbReference>
<feature type="domain" description="LITAF" evidence="2">
    <location>
        <begin position="47"/>
        <end position="78"/>
    </location>
</feature>
<evidence type="ECO:0000256" key="1">
    <source>
        <dbReference type="SAM" id="MobiDB-lite"/>
    </source>
</evidence>
<accession>A0A8J2S423</accession>
<evidence type="ECO:0000313" key="3">
    <source>
        <dbReference type="EMBL" id="CAH0109095.1"/>
    </source>
</evidence>
<dbReference type="AlphaFoldDB" id="A0A8J2S423"/>
<proteinExistence type="predicted"/>
<evidence type="ECO:0000313" key="4">
    <source>
        <dbReference type="Proteomes" id="UP000789390"/>
    </source>
</evidence>
<dbReference type="Pfam" id="PF10601">
    <property type="entry name" value="zf-LITAF-like"/>
    <property type="match status" value="1"/>
</dbReference>
<dbReference type="Proteomes" id="UP000789390">
    <property type="component" value="Unassembled WGS sequence"/>
</dbReference>
<dbReference type="InterPro" id="IPR006629">
    <property type="entry name" value="LITAF"/>
</dbReference>
<name>A0A8J2S423_9CRUS</name>
<evidence type="ECO:0000259" key="2">
    <source>
        <dbReference type="Pfam" id="PF10601"/>
    </source>
</evidence>
<sequence length="82" mass="8634">MSKQGPPPAAPPSYMEAVGGVNPSSPFTPHQNVTNQQPIIVTTVIPVCPHCHAEIDTSVRTEPGLIAWLSGGLLVLFGYGKQ</sequence>
<gene>
    <name evidence="3" type="ORF">DGAL_LOCUS12557</name>
</gene>
<comment type="caution">
    <text evidence="3">The sequence shown here is derived from an EMBL/GenBank/DDBJ whole genome shotgun (WGS) entry which is preliminary data.</text>
</comment>
<feature type="compositionally biased region" description="Polar residues" evidence="1">
    <location>
        <begin position="22"/>
        <end position="32"/>
    </location>
</feature>
<dbReference type="OrthoDB" id="4713066at2759"/>
<feature type="compositionally biased region" description="Pro residues" evidence="1">
    <location>
        <begin position="1"/>
        <end position="11"/>
    </location>
</feature>
<keyword evidence="4" id="KW-1185">Reference proteome</keyword>
<protein>
    <recommendedName>
        <fullName evidence="2">LITAF domain-containing protein</fullName>
    </recommendedName>
</protein>
<reference evidence="3" key="1">
    <citation type="submission" date="2021-11" db="EMBL/GenBank/DDBJ databases">
        <authorList>
            <person name="Schell T."/>
        </authorList>
    </citation>
    <scope>NUCLEOTIDE SEQUENCE</scope>
    <source>
        <strain evidence="3">M5</strain>
    </source>
</reference>
<feature type="region of interest" description="Disordered" evidence="1">
    <location>
        <begin position="1"/>
        <end position="32"/>
    </location>
</feature>